<organism evidence="2 3">
    <name type="scientific">Port-miou virus</name>
    <dbReference type="NCBI Taxonomy" id="1733873"/>
    <lineage>
        <taxon>Viruses</taxon>
        <taxon>Varidnaviria</taxon>
        <taxon>Bamfordvirae</taxon>
        <taxon>Nucleocytoviricota</taxon>
        <taxon>Megaviricetes</taxon>
        <taxon>Pimascovirales</taxon>
        <taxon>Pimascovirales incertae sedis</taxon>
        <taxon>Marseilleviridae</taxon>
        <taxon>Losannavirus</taxon>
        <taxon>Losannavirus lausannense</taxon>
        <taxon>Lausannevirus</taxon>
    </lineage>
</organism>
<name>A0A0N9P8M8_9VIRU</name>
<evidence type="ECO:0000313" key="2">
    <source>
        <dbReference type="EMBL" id="ALH06822.1"/>
    </source>
</evidence>
<sequence length="151" mass="17914">MELPTETMFGILKFLSPQDICVFGRVHPSFREIANDQEFWKFYSLERNNPKNKYKICHKTWAFQMHKKIQATIFRMGAFSDLCKTVETQNSISYLTNVLVPVAKFPRHKFFIHDKDGRIMEGYERVPKELVRHTKYGPDDHVLAEFHLFAQ</sequence>
<dbReference type="InterPro" id="IPR036047">
    <property type="entry name" value="F-box-like_dom_sf"/>
</dbReference>
<evidence type="ECO:0000313" key="3">
    <source>
        <dbReference type="Proteomes" id="UP000319438"/>
    </source>
</evidence>
<dbReference type="InterPro" id="IPR001810">
    <property type="entry name" value="F-box_dom"/>
</dbReference>
<dbReference type="EMBL" id="KT428292">
    <property type="protein sequence ID" value="ALH06822.1"/>
    <property type="molecule type" value="Genomic_DNA"/>
</dbReference>
<feature type="domain" description="F-box" evidence="1">
    <location>
        <begin position="1"/>
        <end position="43"/>
    </location>
</feature>
<gene>
    <name evidence="2" type="ORF">PMV_124</name>
</gene>
<reference evidence="2" key="1">
    <citation type="journal article" date="2015" name="Genome Announc.">
        <title>Complete Genome Sequence of a New Member of the Marseilleviridae Recovered from the Brackish Submarine Spring in the Cassis Port-Miou Calanque, France.</title>
        <authorList>
            <person name="Doutre G."/>
            <person name="Arfib B."/>
            <person name="Rochette P."/>
            <person name="Claverie J.M."/>
            <person name="Bonin P."/>
            <person name="Abergel C."/>
        </authorList>
    </citation>
    <scope>NUCLEOTIDE SEQUENCE [LARGE SCALE GENOMIC DNA]</scope>
    <source>
        <strain evidence="2">1</strain>
    </source>
</reference>
<evidence type="ECO:0000259" key="1">
    <source>
        <dbReference type="PROSITE" id="PS50181"/>
    </source>
</evidence>
<dbReference type="SMART" id="SM00256">
    <property type="entry name" value="FBOX"/>
    <property type="match status" value="1"/>
</dbReference>
<proteinExistence type="predicted"/>
<dbReference type="SUPFAM" id="SSF81383">
    <property type="entry name" value="F-box domain"/>
    <property type="match status" value="1"/>
</dbReference>
<accession>A0A0N9P8M8</accession>
<dbReference type="Proteomes" id="UP000319438">
    <property type="component" value="Segment"/>
</dbReference>
<dbReference type="PROSITE" id="PS50181">
    <property type="entry name" value="FBOX"/>
    <property type="match status" value="1"/>
</dbReference>
<dbReference type="Pfam" id="PF12937">
    <property type="entry name" value="F-box-like"/>
    <property type="match status" value="1"/>
</dbReference>
<protein>
    <recommendedName>
        <fullName evidence="1">F-box domain-containing protein</fullName>
    </recommendedName>
</protein>
<dbReference type="Gene3D" id="1.20.1280.50">
    <property type="match status" value="1"/>
</dbReference>